<reference evidence="2" key="1">
    <citation type="journal article" date="2015" name="Nature">
        <title>Complex archaea that bridge the gap between prokaryotes and eukaryotes.</title>
        <authorList>
            <person name="Spang A."/>
            <person name="Saw J.H."/>
            <person name="Jorgensen S.L."/>
            <person name="Zaremba-Niedzwiedzka K."/>
            <person name="Martijn J."/>
            <person name="Lind A.E."/>
            <person name="van Eijk R."/>
            <person name="Schleper C."/>
            <person name="Guy L."/>
            <person name="Ettema T.J."/>
        </authorList>
    </citation>
    <scope>NUCLEOTIDE SEQUENCE</scope>
</reference>
<name>A0A0F9CG19_9ZZZZ</name>
<sequence>MTNAHDTLKKLHTRLIDSRDGYRESRKDATDTASYTGFFDRMIAEREQFHTQLHQQLRAEGVDVDESGSALAAAHRGWVKLRDAMTGDDTAVYDEIINGESGLLEVYDDAIAETAGQSGWSFLTEQRAAVERSIDQARAEKSRHAA</sequence>
<dbReference type="NCBIfam" id="TIGR02284">
    <property type="entry name" value="PA2169 family four-helix-bundle protein"/>
    <property type="match status" value="1"/>
</dbReference>
<accession>A0A0F9CG19</accession>
<dbReference type="InterPro" id="IPR012347">
    <property type="entry name" value="Ferritin-like"/>
</dbReference>
<gene>
    <name evidence="2" type="ORF">LCGC14_2329240</name>
</gene>
<dbReference type="EMBL" id="LAZR01033440">
    <property type="protein sequence ID" value="KKL48069.1"/>
    <property type="molecule type" value="Genomic_DNA"/>
</dbReference>
<organism evidence="2">
    <name type="scientific">marine sediment metagenome</name>
    <dbReference type="NCBI Taxonomy" id="412755"/>
    <lineage>
        <taxon>unclassified sequences</taxon>
        <taxon>metagenomes</taxon>
        <taxon>ecological metagenomes</taxon>
    </lineage>
</organism>
<comment type="caution">
    <text evidence="2">The sequence shown here is derived from an EMBL/GenBank/DDBJ whole genome shotgun (WGS) entry which is preliminary data.</text>
</comment>
<dbReference type="InterPro" id="IPR011971">
    <property type="entry name" value="CHP02284"/>
</dbReference>
<protein>
    <recommendedName>
        <fullName evidence="1">DUF2383 domain-containing protein</fullName>
    </recommendedName>
</protein>
<dbReference type="InterPro" id="IPR019052">
    <property type="entry name" value="DUF2383"/>
</dbReference>
<evidence type="ECO:0000259" key="1">
    <source>
        <dbReference type="Pfam" id="PF09537"/>
    </source>
</evidence>
<feature type="domain" description="DUF2383" evidence="1">
    <location>
        <begin position="4"/>
        <end position="112"/>
    </location>
</feature>
<evidence type="ECO:0000313" key="2">
    <source>
        <dbReference type="EMBL" id="KKL48069.1"/>
    </source>
</evidence>
<dbReference type="Pfam" id="PF09537">
    <property type="entry name" value="DUF2383"/>
    <property type="match status" value="1"/>
</dbReference>
<dbReference type="AlphaFoldDB" id="A0A0F9CG19"/>
<dbReference type="Gene3D" id="1.20.1260.10">
    <property type="match status" value="1"/>
</dbReference>
<proteinExistence type="predicted"/>